<proteinExistence type="inferred from homology"/>
<evidence type="ECO:0000256" key="5">
    <source>
        <dbReference type="ARBA" id="ARBA00023242"/>
    </source>
</evidence>
<dbReference type="InterPro" id="IPR018325">
    <property type="entry name" value="Rad4/PNGase_transGLS-fold"/>
</dbReference>
<dbReference type="Pfam" id="PF10405">
    <property type="entry name" value="BHD_3"/>
    <property type="match status" value="1"/>
</dbReference>
<organism evidence="9 10">
    <name type="scientific">Carya illinoinensis</name>
    <name type="common">Pecan</name>
    <dbReference type="NCBI Taxonomy" id="32201"/>
    <lineage>
        <taxon>Eukaryota</taxon>
        <taxon>Viridiplantae</taxon>
        <taxon>Streptophyta</taxon>
        <taxon>Embryophyta</taxon>
        <taxon>Tracheophyta</taxon>
        <taxon>Spermatophyta</taxon>
        <taxon>Magnoliopsida</taxon>
        <taxon>eudicotyledons</taxon>
        <taxon>Gunneridae</taxon>
        <taxon>Pentapetalae</taxon>
        <taxon>rosids</taxon>
        <taxon>fabids</taxon>
        <taxon>Fagales</taxon>
        <taxon>Juglandaceae</taxon>
        <taxon>Carya</taxon>
    </lineage>
</organism>
<evidence type="ECO:0000256" key="4">
    <source>
        <dbReference type="ARBA" id="ARBA00023204"/>
    </source>
</evidence>
<dbReference type="AlphaFoldDB" id="A0A8T1R1A5"/>
<dbReference type="GO" id="GO:0006298">
    <property type="term" value="P:mismatch repair"/>
    <property type="evidence" value="ECO:0007669"/>
    <property type="project" value="TreeGrafter"/>
</dbReference>
<feature type="compositionally biased region" description="Basic and acidic residues" evidence="6">
    <location>
        <begin position="457"/>
        <end position="472"/>
    </location>
</feature>
<name>A0A8T1R1A5_CARIL</name>
<dbReference type="InterPro" id="IPR018327">
    <property type="entry name" value="BHD_2"/>
</dbReference>
<evidence type="ECO:0000259" key="8">
    <source>
        <dbReference type="SMART" id="SM01032"/>
    </source>
</evidence>
<gene>
    <name evidence="9" type="ORF">CIPAW_03G071800</name>
</gene>
<dbReference type="Proteomes" id="UP000811609">
    <property type="component" value="Chromosome 3"/>
</dbReference>
<keyword evidence="5" id="KW-0539">Nucleus</keyword>
<evidence type="ECO:0000256" key="3">
    <source>
        <dbReference type="ARBA" id="ARBA00022763"/>
    </source>
</evidence>
<protein>
    <recommendedName>
        <fullName evidence="11">DNA repair protein RAD4</fullName>
    </recommendedName>
</protein>
<dbReference type="GO" id="GO:0003684">
    <property type="term" value="F:damaged DNA binding"/>
    <property type="evidence" value="ECO:0007669"/>
    <property type="project" value="InterPro"/>
</dbReference>
<dbReference type="InterPro" id="IPR018328">
    <property type="entry name" value="Rad4_beta-hairpin_dom3"/>
</dbReference>
<evidence type="ECO:0000313" key="10">
    <source>
        <dbReference type="Proteomes" id="UP000811609"/>
    </source>
</evidence>
<dbReference type="SMART" id="SM01030">
    <property type="entry name" value="BHD_1"/>
    <property type="match status" value="1"/>
</dbReference>
<dbReference type="PANTHER" id="PTHR12135">
    <property type="entry name" value="DNA REPAIR PROTEIN XP-C / RAD4"/>
    <property type="match status" value="1"/>
</dbReference>
<comment type="caution">
    <text evidence="9">The sequence shown here is derived from an EMBL/GenBank/DDBJ whole genome shotgun (WGS) entry which is preliminary data.</text>
</comment>
<dbReference type="Pfam" id="PF03835">
    <property type="entry name" value="Rad4"/>
    <property type="match status" value="1"/>
</dbReference>
<dbReference type="GO" id="GO:0006289">
    <property type="term" value="P:nucleotide-excision repair"/>
    <property type="evidence" value="ECO:0007669"/>
    <property type="project" value="InterPro"/>
</dbReference>
<reference evidence="9" key="1">
    <citation type="submission" date="2020-12" db="EMBL/GenBank/DDBJ databases">
        <title>WGS assembly of Carya illinoinensis cv. Pawnee.</title>
        <authorList>
            <person name="Platts A."/>
            <person name="Shu S."/>
            <person name="Wright S."/>
            <person name="Barry K."/>
            <person name="Edger P."/>
            <person name="Pires J.C."/>
            <person name="Schmutz J."/>
        </authorList>
    </citation>
    <scope>NUCLEOTIDE SEQUENCE</scope>
    <source>
        <tissue evidence="9">Leaf</tissue>
    </source>
</reference>
<feature type="region of interest" description="Disordered" evidence="6">
    <location>
        <begin position="457"/>
        <end position="479"/>
    </location>
</feature>
<feature type="compositionally biased region" description="Acidic residues" evidence="6">
    <location>
        <begin position="92"/>
        <end position="102"/>
    </location>
</feature>
<keyword evidence="10" id="KW-1185">Reference proteome</keyword>
<feature type="compositionally biased region" description="Basic and acidic residues" evidence="6">
    <location>
        <begin position="51"/>
        <end position="81"/>
    </location>
</feature>
<evidence type="ECO:0000256" key="2">
    <source>
        <dbReference type="ARBA" id="ARBA00009525"/>
    </source>
</evidence>
<keyword evidence="4" id="KW-0234">DNA repair</keyword>
<dbReference type="GO" id="GO:0003697">
    <property type="term" value="F:single-stranded DNA binding"/>
    <property type="evidence" value="ECO:0007669"/>
    <property type="project" value="TreeGrafter"/>
</dbReference>
<evidence type="ECO:0000259" key="7">
    <source>
        <dbReference type="SMART" id="SM01030"/>
    </source>
</evidence>
<dbReference type="GO" id="GO:0071942">
    <property type="term" value="C:XPC complex"/>
    <property type="evidence" value="ECO:0007669"/>
    <property type="project" value="TreeGrafter"/>
</dbReference>
<dbReference type="FunFam" id="3.30.70.2460:FF:000001">
    <property type="entry name" value="DNA repair protein Rad4 family"/>
    <property type="match status" value="1"/>
</dbReference>
<feature type="domain" description="Rad4 beta-hairpin" evidence="7">
    <location>
        <begin position="531"/>
        <end position="582"/>
    </location>
</feature>
<dbReference type="GO" id="GO:0000111">
    <property type="term" value="C:nucleotide-excision repair factor 2 complex"/>
    <property type="evidence" value="ECO:0007669"/>
    <property type="project" value="TreeGrafter"/>
</dbReference>
<dbReference type="PANTHER" id="PTHR12135:SF0">
    <property type="entry name" value="DNA REPAIR PROTEIN COMPLEMENTING XP-C CELLS"/>
    <property type="match status" value="1"/>
</dbReference>
<sequence>MRVRTLADISEEAVGRLLKRANKRNCSGKKKHVNISSRHDSIDTPAIGPNRNDKLDVDPRDGVEGCNRDALQKTAGEERLDGGSMQNASPENENELNDLDWEDGSIPILDSTTNLPVTIEISETPNSNRRKPSRRASAEDKELAELVHKVHLLCLLARGRLIDSACDDPLIQFQNNFHVRSSTSAERSFRLGLASALETREGTPEEIVALSVALFRALNLTTRFLSILDVASLKPDAGESEIFSQDASRLSNGIFKSSTLMVARPNKASVSPVKSFSSNAIDNICETSQRGSCKSRDSYSACDITQSEGSSVAGDLDNKMSDSLACEAGHDTSEECLTKVQGTKRKGDLEFERQLEIALSATAGVTLENKIQSNARDLDVVDGEQKVEAMAAACKTSLRYVVAFAGRGAKDVTRRYCMKWYRIASRRVNSIWWDAVLAPLKELEAGATGGMVHMDKQQIESSTEHKKEKTSRELGNPNQDVVTGDAILHGMSTLEVVKEYGKKIDIESSVNDSFVATRSSLEDMELETRALTEPLPTNQQAYRNHQLYAIERWLTKYQVLYPKAPVLGFCSGHPVYPRSCVQTLKTKERWLREGLQVKAHELPVKELKRSVRLPRVSDPEDDECGGGNYEGTIQLYGKWQLEALHLPRAVNGIVPKNERGQVEVWSEKCLPPGTVHLRLPRVFYVAKRLEIDYAPAMVGFEFRNGRSHPIFDGIVVCAEFKDAILEAYVEEEERREVEEKKRNEMQAISRWYQLLCSIITRQRLNNRYGESSLAQTSTDIQRNSRLCAHAGVCDGDGQSRVCQQEGTHSAKLDSSSAALSEDHEHVFLTENQSFDDESLVLIKRCHCGFSVQVEEL</sequence>
<evidence type="ECO:0008006" key="11">
    <source>
        <dbReference type="Google" id="ProtNLM"/>
    </source>
</evidence>
<evidence type="ECO:0000256" key="1">
    <source>
        <dbReference type="ARBA" id="ARBA00004123"/>
    </source>
</evidence>
<evidence type="ECO:0000256" key="6">
    <source>
        <dbReference type="SAM" id="MobiDB-lite"/>
    </source>
</evidence>
<comment type="similarity">
    <text evidence="2">Belongs to the XPC family.</text>
</comment>
<keyword evidence="3" id="KW-0227">DNA damage</keyword>
<dbReference type="InterPro" id="IPR004583">
    <property type="entry name" value="DNA_repair_Rad4"/>
</dbReference>
<dbReference type="InterPro" id="IPR018326">
    <property type="entry name" value="Rad4_beta-hairpin_dom1"/>
</dbReference>
<dbReference type="EMBL" id="CM031811">
    <property type="protein sequence ID" value="KAG6659952.1"/>
    <property type="molecule type" value="Genomic_DNA"/>
</dbReference>
<dbReference type="Pfam" id="PF10404">
    <property type="entry name" value="BHD_2"/>
    <property type="match status" value="1"/>
</dbReference>
<feature type="domain" description="Rad4 beta-hairpin" evidence="8">
    <location>
        <begin position="654"/>
        <end position="728"/>
    </location>
</feature>
<evidence type="ECO:0000313" key="9">
    <source>
        <dbReference type="EMBL" id="KAG6659952.1"/>
    </source>
</evidence>
<dbReference type="SMART" id="SM01032">
    <property type="entry name" value="BHD_3"/>
    <property type="match status" value="1"/>
</dbReference>
<comment type="subcellular location">
    <subcellularLocation>
        <location evidence="1">Nucleus</location>
    </subcellularLocation>
</comment>
<accession>A0A8T1R1A5</accession>
<dbReference type="Pfam" id="PF10403">
    <property type="entry name" value="BHD_1"/>
    <property type="match status" value="1"/>
</dbReference>
<feature type="region of interest" description="Disordered" evidence="6">
    <location>
        <begin position="25"/>
        <end position="102"/>
    </location>
</feature>
<dbReference type="GO" id="GO:0005737">
    <property type="term" value="C:cytoplasm"/>
    <property type="evidence" value="ECO:0007669"/>
    <property type="project" value="TreeGrafter"/>
</dbReference>